<protein>
    <recommendedName>
        <fullName evidence="3">SH3b domain-containing protein</fullName>
    </recommendedName>
</protein>
<accession>A0A2T4IGC5</accession>
<organism evidence="4 5">
    <name type="scientific">Pseudothauera lacus</name>
    <dbReference type="NCBI Taxonomy" id="2136175"/>
    <lineage>
        <taxon>Bacteria</taxon>
        <taxon>Pseudomonadati</taxon>
        <taxon>Pseudomonadota</taxon>
        <taxon>Betaproteobacteria</taxon>
        <taxon>Rhodocyclales</taxon>
        <taxon>Zoogloeaceae</taxon>
        <taxon>Pseudothauera</taxon>
    </lineage>
</organism>
<feature type="region of interest" description="Disordered" evidence="1">
    <location>
        <begin position="99"/>
        <end position="160"/>
    </location>
</feature>
<feature type="transmembrane region" description="Helical" evidence="2">
    <location>
        <begin position="43"/>
        <end position="62"/>
    </location>
</feature>
<dbReference type="RefSeq" id="WP_107493225.1">
    <property type="nucleotide sequence ID" value="NZ_PZKC01000005.1"/>
</dbReference>
<evidence type="ECO:0000256" key="1">
    <source>
        <dbReference type="SAM" id="MobiDB-lite"/>
    </source>
</evidence>
<evidence type="ECO:0000313" key="4">
    <source>
        <dbReference type="EMBL" id="PTD96824.1"/>
    </source>
</evidence>
<name>A0A2T4IGC5_9RHOO</name>
<reference evidence="4 5" key="2">
    <citation type="submission" date="2018-04" db="EMBL/GenBank/DDBJ databases">
        <title>Thauera lacus sp. nov., isolated from an saline lake in Inner Mongolia, China.</title>
        <authorList>
            <person name="Liang Q.-Y."/>
        </authorList>
    </citation>
    <scope>NUCLEOTIDE SEQUENCE [LARGE SCALE GENOMIC DNA]</scope>
    <source>
        <strain evidence="4 5">D20</strain>
    </source>
</reference>
<dbReference type="AlphaFoldDB" id="A0A2T4IGC5"/>
<dbReference type="Pfam" id="PF08239">
    <property type="entry name" value="SH3_3"/>
    <property type="match status" value="1"/>
</dbReference>
<dbReference type="EMBL" id="PZKC01000005">
    <property type="protein sequence ID" value="PTD96824.1"/>
    <property type="molecule type" value="Genomic_DNA"/>
</dbReference>
<feature type="domain" description="SH3b" evidence="3">
    <location>
        <begin position="176"/>
        <end position="225"/>
    </location>
</feature>
<reference evidence="4 5" key="1">
    <citation type="submission" date="2018-03" db="EMBL/GenBank/DDBJ databases">
        <authorList>
            <person name="Keele B.F."/>
        </authorList>
    </citation>
    <scope>NUCLEOTIDE SEQUENCE [LARGE SCALE GENOMIC DNA]</scope>
    <source>
        <strain evidence="4 5">D20</strain>
    </source>
</reference>
<dbReference type="InterPro" id="IPR011990">
    <property type="entry name" value="TPR-like_helical_dom_sf"/>
</dbReference>
<comment type="caution">
    <text evidence="4">The sequence shown here is derived from an EMBL/GenBank/DDBJ whole genome shotgun (WGS) entry which is preliminary data.</text>
</comment>
<dbReference type="InterPro" id="IPR003646">
    <property type="entry name" value="SH3-like_bac-type"/>
</dbReference>
<evidence type="ECO:0000259" key="3">
    <source>
        <dbReference type="Pfam" id="PF08239"/>
    </source>
</evidence>
<dbReference type="OrthoDB" id="5406098at2"/>
<dbReference type="Proteomes" id="UP000241193">
    <property type="component" value="Unassembled WGS sequence"/>
</dbReference>
<dbReference type="SUPFAM" id="SSF48452">
    <property type="entry name" value="TPR-like"/>
    <property type="match status" value="1"/>
</dbReference>
<dbReference type="Gene3D" id="1.25.40.10">
    <property type="entry name" value="Tetratricopeptide repeat domain"/>
    <property type="match status" value="2"/>
</dbReference>
<keyword evidence="2" id="KW-0472">Membrane</keyword>
<gene>
    <name evidence="4" type="ORF">C8261_08430</name>
</gene>
<sequence>MSLINDVLRDMDRRQARPHGLSTLVDDTVTVPPLHPRRWPPSWALLLGVGLALGVLGGYLLYGQQRAAGHDQRAVDAMIRTPAAEPAAASAALIAPPAAPTPEAAAHTPAASPSSPMAEDAQIPSAEAAEAPSAEAAEAPSAEATAPPAANPAPVTTAAPPATAPARQVFIAPGKRVNLRAAPSLDSTVLHVISARSDLLLVDSHPHFLQIRTADGTTGWVSRDFAALEPYAAAPTEAAPPELATQATAPPPAPANPATAPAARAAGEQLNALRALERGDSAAAESALRRALAADPGHSEALNTLAALLLRQQRSAELEALLADLLHVPRAAVLHARLLADRGDAAGALRSLEGVGEDSLDGEALTVLGALRQRVGRHAEAVAAYRKAIARGQRAATTWAGLAISLEALAEHGPARSAWEQTLAATPLDPALERHARSRLSVLRGTGD</sequence>
<keyword evidence="2" id="KW-0812">Transmembrane</keyword>
<feature type="region of interest" description="Disordered" evidence="1">
    <location>
        <begin position="236"/>
        <end position="264"/>
    </location>
</feature>
<keyword evidence="5" id="KW-1185">Reference proteome</keyword>
<proteinExistence type="predicted"/>
<evidence type="ECO:0000313" key="5">
    <source>
        <dbReference type="Proteomes" id="UP000241193"/>
    </source>
</evidence>
<keyword evidence="2" id="KW-1133">Transmembrane helix</keyword>
<feature type="compositionally biased region" description="Low complexity" evidence="1">
    <location>
        <begin position="236"/>
        <end position="248"/>
    </location>
</feature>
<dbReference type="Gene3D" id="2.30.30.40">
    <property type="entry name" value="SH3 Domains"/>
    <property type="match status" value="1"/>
</dbReference>
<evidence type="ECO:0000256" key="2">
    <source>
        <dbReference type="SAM" id="Phobius"/>
    </source>
</evidence>